<evidence type="ECO:0000313" key="2">
    <source>
        <dbReference type="Proteomes" id="UP000516370"/>
    </source>
</evidence>
<protein>
    <submittedName>
        <fullName evidence="1">Uncharacterized protein</fullName>
    </submittedName>
</protein>
<dbReference type="RefSeq" id="WP_162623456.1">
    <property type="nucleotide sequence ID" value="NZ_BMLJ01000001.1"/>
</dbReference>
<dbReference type="AlphaFoldDB" id="A0A7H1J311"/>
<dbReference type="EMBL" id="CP061081">
    <property type="protein sequence ID" value="QNT04877.1"/>
    <property type="molecule type" value="Genomic_DNA"/>
</dbReference>
<proteinExistence type="predicted"/>
<name>A0A7H1J311_9GAMM</name>
<dbReference type="KEGG" id="mard:IBG28_14375"/>
<evidence type="ECO:0000313" key="1">
    <source>
        <dbReference type="EMBL" id="QNT04877.1"/>
    </source>
</evidence>
<reference evidence="1 2" key="1">
    <citation type="submission" date="2020-09" db="EMBL/GenBank/DDBJ databases">
        <title>Complete genome sequence of an Arctic sea ice bacterium Marinomonas arctica BSI20414.</title>
        <authorList>
            <person name="Liao L."/>
            <person name="Chen B."/>
        </authorList>
    </citation>
    <scope>NUCLEOTIDE SEQUENCE [LARGE SCALE GENOMIC DNA]</scope>
    <source>
        <strain evidence="1 2">BSI20414</strain>
    </source>
</reference>
<accession>A0A7H1J311</accession>
<dbReference type="Proteomes" id="UP000516370">
    <property type="component" value="Chromosome"/>
</dbReference>
<organism evidence="1 2">
    <name type="scientific">Marinomonas arctica</name>
    <dbReference type="NCBI Taxonomy" id="383750"/>
    <lineage>
        <taxon>Bacteria</taxon>
        <taxon>Pseudomonadati</taxon>
        <taxon>Pseudomonadota</taxon>
        <taxon>Gammaproteobacteria</taxon>
        <taxon>Oceanospirillales</taxon>
        <taxon>Oceanospirillaceae</taxon>
        <taxon>Marinomonas</taxon>
    </lineage>
</organism>
<keyword evidence="2" id="KW-1185">Reference proteome</keyword>
<gene>
    <name evidence="1" type="ORF">IBG28_14375</name>
</gene>
<sequence>MPAFFRWRKQLRELKEKQLSSLSNRSDRLLYALETVSDRYLAKETKLFIIEYLLAAIEQLITANFQSSFVTKKIYLARLLTELKLGKNVMVKDRVTSQQQLEQVQNALQVMLRELRYLTEHYGVSRTIIRHHIVLVRYAHALAHRDLLVRQARQDLDNDKKGRALEKYRAALSVIEKNISVSGAKKEAIRLQNMIQDVEKVLFAKKDKTESS</sequence>